<dbReference type="PANTHER" id="PTHR39430">
    <property type="entry name" value="MEMBRANE-ASSOCIATED PROTEASE-RELATED"/>
    <property type="match status" value="1"/>
</dbReference>
<reference evidence="3 4" key="1">
    <citation type="submission" date="2020-10" db="EMBL/GenBank/DDBJ databases">
        <authorList>
            <person name="Castelo-Branco R."/>
            <person name="Eusebio N."/>
            <person name="Adriana R."/>
            <person name="Vieira A."/>
            <person name="Brugerolle De Fraissinette N."/>
            <person name="Rezende De Castro R."/>
            <person name="Schneider M.P."/>
            <person name="Vasconcelos V."/>
            <person name="Leao P.N."/>
        </authorList>
    </citation>
    <scope>NUCLEOTIDE SEQUENCE [LARGE SCALE GENOMIC DNA]</scope>
    <source>
        <strain evidence="3 4">LEGE 06226</strain>
    </source>
</reference>
<name>A0ABR9UD35_9CYAN</name>
<comment type="caution">
    <text evidence="3">The sequence shown here is derived from an EMBL/GenBank/DDBJ whole genome shotgun (WGS) entry which is preliminary data.</text>
</comment>
<evidence type="ECO:0000256" key="1">
    <source>
        <dbReference type="SAM" id="Phobius"/>
    </source>
</evidence>
<dbReference type="GO" id="GO:0008237">
    <property type="term" value="F:metallopeptidase activity"/>
    <property type="evidence" value="ECO:0007669"/>
    <property type="project" value="UniProtKB-KW"/>
</dbReference>
<keyword evidence="1" id="KW-0812">Transmembrane</keyword>
<feature type="transmembrane region" description="Helical" evidence="1">
    <location>
        <begin position="189"/>
        <end position="207"/>
    </location>
</feature>
<keyword evidence="3" id="KW-0378">Hydrolase</keyword>
<keyword evidence="4" id="KW-1185">Reference proteome</keyword>
<dbReference type="InterPro" id="IPR003675">
    <property type="entry name" value="Rce1/LyrA-like_dom"/>
</dbReference>
<accession>A0ABR9UD35</accession>
<feature type="transmembrane region" description="Helical" evidence="1">
    <location>
        <begin position="264"/>
        <end position="284"/>
    </location>
</feature>
<feature type="transmembrane region" description="Helical" evidence="1">
    <location>
        <begin position="100"/>
        <end position="124"/>
    </location>
</feature>
<dbReference type="Proteomes" id="UP000640725">
    <property type="component" value="Unassembled WGS sequence"/>
</dbReference>
<protein>
    <submittedName>
        <fullName evidence="3">CPBP family intramembrane metalloprotease</fullName>
    </submittedName>
</protein>
<feature type="transmembrane region" description="Helical" evidence="1">
    <location>
        <begin position="58"/>
        <end position="79"/>
    </location>
</feature>
<organism evidence="3 4">
    <name type="scientific">Planktothrix mougeotii LEGE 06226</name>
    <dbReference type="NCBI Taxonomy" id="1828728"/>
    <lineage>
        <taxon>Bacteria</taxon>
        <taxon>Bacillati</taxon>
        <taxon>Cyanobacteriota</taxon>
        <taxon>Cyanophyceae</taxon>
        <taxon>Oscillatoriophycideae</taxon>
        <taxon>Oscillatoriales</taxon>
        <taxon>Microcoleaceae</taxon>
        <taxon>Planktothrix</taxon>
    </lineage>
</organism>
<dbReference type="PANTHER" id="PTHR39430:SF1">
    <property type="entry name" value="PROTEASE"/>
    <property type="match status" value="1"/>
</dbReference>
<feature type="transmembrane region" description="Helical" evidence="1">
    <location>
        <begin position="214"/>
        <end position="234"/>
    </location>
</feature>
<gene>
    <name evidence="3" type="ORF">IQ236_14190</name>
</gene>
<dbReference type="RefSeq" id="WP_193869857.1">
    <property type="nucleotide sequence ID" value="NZ_JADEWU010000030.1"/>
</dbReference>
<keyword evidence="1" id="KW-0472">Membrane</keyword>
<sequence length="298" mass="32780">METQTDLKMDIGTDAKIRQLLRILRNPFVSLLVLYYLMSKAKDFGFAYLISPTIFQNQAQSLIGGVLIVANLMLVYFSWGHFVERRRVSELALPRKGRELGIGLLLGFGLITLCVLIAMALGIYRIEGIDSWQNPLAVRGFVLLVPISEELMFRGVVFRILEGVFGGWVALVLSSVAFGLIHLGNEGETLTGIAAIVLMFGPMLAAPYMLTRRLWMGIGLHMAWNYTMGLIYSINISGNEAKGLFKTIITGPEFLTGGNAGLEGSLIAMLVSLTFSVVVLILAVRRGVIVPPSWQRKA</sequence>
<dbReference type="EMBL" id="JADEWU010000030">
    <property type="protein sequence ID" value="MBE9144358.1"/>
    <property type="molecule type" value="Genomic_DNA"/>
</dbReference>
<proteinExistence type="predicted"/>
<feature type="transmembrane region" description="Helical" evidence="1">
    <location>
        <begin position="20"/>
        <end position="38"/>
    </location>
</feature>
<evidence type="ECO:0000313" key="3">
    <source>
        <dbReference type="EMBL" id="MBE9144358.1"/>
    </source>
</evidence>
<feature type="domain" description="CAAX prenyl protease 2/Lysostaphin resistance protein A-like" evidence="2">
    <location>
        <begin position="136"/>
        <end position="226"/>
    </location>
</feature>
<evidence type="ECO:0000259" key="2">
    <source>
        <dbReference type="Pfam" id="PF02517"/>
    </source>
</evidence>
<keyword evidence="3" id="KW-0482">Metalloprotease</keyword>
<keyword evidence="1" id="KW-1133">Transmembrane helix</keyword>
<feature type="transmembrane region" description="Helical" evidence="1">
    <location>
        <begin position="136"/>
        <end position="153"/>
    </location>
</feature>
<evidence type="ECO:0000313" key="4">
    <source>
        <dbReference type="Proteomes" id="UP000640725"/>
    </source>
</evidence>
<feature type="transmembrane region" description="Helical" evidence="1">
    <location>
        <begin position="165"/>
        <end position="183"/>
    </location>
</feature>
<dbReference type="Pfam" id="PF02517">
    <property type="entry name" value="Rce1-like"/>
    <property type="match status" value="1"/>
</dbReference>
<keyword evidence="3" id="KW-0645">Protease</keyword>